<feature type="transmembrane region" description="Helical" evidence="9">
    <location>
        <begin position="497"/>
        <end position="521"/>
    </location>
</feature>
<evidence type="ECO:0000256" key="6">
    <source>
        <dbReference type="ARBA" id="ARBA00023170"/>
    </source>
</evidence>
<feature type="transmembrane region" description="Helical" evidence="9">
    <location>
        <begin position="733"/>
        <end position="754"/>
    </location>
</feature>
<evidence type="ECO:0008006" key="12">
    <source>
        <dbReference type="Google" id="ProtNLM"/>
    </source>
</evidence>
<feature type="coiled-coil region" evidence="8">
    <location>
        <begin position="597"/>
        <end position="624"/>
    </location>
</feature>
<feature type="transmembrane region" description="Helical" evidence="9">
    <location>
        <begin position="427"/>
        <end position="446"/>
    </location>
</feature>
<keyword evidence="3 9" id="KW-0812">Transmembrane</keyword>
<comment type="subcellular location">
    <subcellularLocation>
        <location evidence="1">Cell membrane</location>
        <topology evidence="1">Multi-pass membrane protein</topology>
    </subcellularLocation>
</comment>
<keyword evidence="6" id="KW-0675">Receptor</keyword>
<reference evidence="10" key="1">
    <citation type="submission" date="2021-12" db="EMBL/GenBank/DDBJ databases">
        <authorList>
            <person name="King R."/>
        </authorList>
    </citation>
    <scope>NUCLEOTIDE SEQUENCE</scope>
</reference>
<evidence type="ECO:0000256" key="2">
    <source>
        <dbReference type="ARBA" id="ARBA00022475"/>
    </source>
</evidence>
<evidence type="ECO:0000256" key="7">
    <source>
        <dbReference type="ARBA" id="ARBA00023180"/>
    </source>
</evidence>
<keyword evidence="4 9" id="KW-1133">Transmembrane helix</keyword>
<keyword evidence="7" id="KW-0325">Glycoprotein</keyword>
<dbReference type="GO" id="GO:0005886">
    <property type="term" value="C:plasma membrane"/>
    <property type="evidence" value="ECO:0007669"/>
    <property type="project" value="UniProtKB-SubCell"/>
</dbReference>
<keyword evidence="2" id="KW-1003">Cell membrane</keyword>
<accession>A0A9P0EXM3</accession>
<keyword evidence="5 9" id="KW-0472">Membrane</keyword>
<sequence>MRVFYYSILIAQIVSGVSRTAGGYAISRLRQQVDNIPVDNRWESFFSVSLCRNIVKRTELKLFYTVEIDSDPQFENFIQDLHKSSIQTISITRHRKLTTSVVTDHSKNMIFFLDDVGQLFNLIFYTISSDEPNQEIVLDLERNERDYNQSRTPLPQYCIKLDEQYLWAHDEKVCSKEVGLKSSDLEGTSILSDTIVNATRDLYSNKIWNFKNHLIFMIKNFGRDFEKSMLKPLPNETLESSGTATSEVLTFCFKFFWRFFKGHMSVICHPKGCTKYLPFTEELVPYGGDTDTSFFDFSWKNMHEKSISIFYNHHSDRSTSAFSLFPPRSTAPYVEFAVQSLFEQSMNCTSKYYNTFSNPEFRDANSETGLALKFGIDLITYGNCILPTDHEKYDYSIGFDTNAVCIATPHSDYMPQSLVIFQGFKPVVWGFVAVTIVIFGFVQYLFQYSQCEVFHRLYTFAEIDRYRESSALLTVCAYFLCGSPPSLHLSHLLTGKVLFLIFSFSSIIISTVFLSSMTTLLSERVLYPEIDTLNSLEESDLLIQTLEGTKTVVTRIFDEFNQTERLKGKLVDGLRYYTALMVEDLILSYNLIDVLSKKNDEGLIKQLNDSLDNAIEKVKENIRLIVKTDAFLVGLRFTSTPQQNIRRKHVFIEEWFDYHLVRECLIKYTPTIPFLKGSFYFERYNQLLARHFETGHAGRILENDDAEDVLFVKPVAKDGSEPRAFNLNDLQSAFIGLTIGLFFSFLAFVGEVLTDHFQHSALIRWLMRLRKSFLKRVRKIV</sequence>
<evidence type="ECO:0000313" key="10">
    <source>
        <dbReference type="EMBL" id="CAH0383449.1"/>
    </source>
</evidence>
<protein>
    <recommendedName>
        <fullName evidence="12">Ionotropic receptor</fullName>
    </recommendedName>
</protein>
<dbReference type="InterPro" id="IPR052192">
    <property type="entry name" value="Insect_Ionotropic_Sensory_Rcpt"/>
</dbReference>
<organism evidence="10 11">
    <name type="scientific">Bemisia tabaci</name>
    <name type="common">Sweetpotato whitefly</name>
    <name type="synonym">Aleurodes tabaci</name>
    <dbReference type="NCBI Taxonomy" id="7038"/>
    <lineage>
        <taxon>Eukaryota</taxon>
        <taxon>Metazoa</taxon>
        <taxon>Ecdysozoa</taxon>
        <taxon>Arthropoda</taxon>
        <taxon>Hexapoda</taxon>
        <taxon>Insecta</taxon>
        <taxon>Pterygota</taxon>
        <taxon>Neoptera</taxon>
        <taxon>Paraneoptera</taxon>
        <taxon>Hemiptera</taxon>
        <taxon>Sternorrhyncha</taxon>
        <taxon>Aleyrodoidea</taxon>
        <taxon>Aleyrodidae</taxon>
        <taxon>Aleyrodinae</taxon>
        <taxon>Bemisia</taxon>
    </lineage>
</organism>
<evidence type="ECO:0000256" key="1">
    <source>
        <dbReference type="ARBA" id="ARBA00004651"/>
    </source>
</evidence>
<keyword evidence="11" id="KW-1185">Reference proteome</keyword>
<gene>
    <name evidence="10" type="ORF">BEMITA_LOCUS2899</name>
</gene>
<evidence type="ECO:0000256" key="5">
    <source>
        <dbReference type="ARBA" id="ARBA00023136"/>
    </source>
</evidence>
<evidence type="ECO:0000256" key="4">
    <source>
        <dbReference type="ARBA" id="ARBA00022989"/>
    </source>
</evidence>
<dbReference type="AlphaFoldDB" id="A0A9P0EXM3"/>
<name>A0A9P0EXM3_BEMTA</name>
<evidence type="ECO:0000256" key="9">
    <source>
        <dbReference type="SAM" id="Phobius"/>
    </source>
</evidence>
<dbReference type="PANTHER" id="PTHR42643">
    <property type="entry name" value="IONOTROPIC RECEPTOR 20A-RELATED"/>
    <property type="match status" value="1"/>
</dbReference>
<evidence type="ECO:0000256" key="3">
    <source>
        <dbReference type="ARBA" id="ARBA00022692"/>
    </source>
</evidence>
<dbReference type="Proteomes" id="UP001152759">
    <property type="component" value="Chromosome 10"/>
</dbReference>
<proteinExistence type="predicted"/>
<evidence type="ECO:0000256" key="8">
    <source>
        <dbReference type="SAM" id="Coils"/>
    </source>
</evidence>
<keyword evidence="8" id="KW-0175">Coiled coil</keyword>
<evidence type="ECO:0000313" key="11">
    <source>
        <dbReference type="Proteomes" id="UP001152759"/>
    </source>
</evidence>
<dbReference type="EMBL" id="OU963871">
    <property type="protein sequence ID" value="CAH0383449.1"/>
    <property type="molecule type" value="Genomic_DNA"/>
</dbReference>
<dbReference type="PANTHER" id="PTHR42643:SF38">
    <property type="entry name" value="IONOTROPIC RECEPTOR 100A"/>
    <property type="match status" value="1"/>
</dbReference>